<dbReference type="PANTHER" id="PTHR35046">
    <property type="entry name" value="ZINC KNUCKLE (CCHC-TYPE) FAMILY PROTEIN"/>
    <property type="match status" value="1"/>
</dbReference>
<evidence type="ECO:0000313" key="2">
    <source>
        <dbReference type="RefSeq" id="XP_012575222.1"/>
    </source>
</evidence>
<dbReference type="RefSeq" id="XP_012575222.1">
    <property type="nucleotide sequence ID" value="XM_012719768.1"/>
</dbReference>
<name>A0A1S3EHA6_CICAR</name>
<gene>
    <name evidence="2" type="primary">LOC105852929</name>
</gene>
<protein>
    <submittedName>
        <fullName evidence="2">Uncharacterized protein LOC105852929</fullName>
    </submittedName>
</protein>
<sequence>MLPHVKFAYSRVVHSTTCYSPFEIVYGFNPLTPLDLMSLSSSYILIRKDGNTKDEYVRRLHDTVKTQIENKVDSYARQANKGRKKVVFEPSDWVWVHLRKERFPSQRKYKLLDLRKLCQIQIENKVDSYARQANNGRKKIAFEPDLLGEYDVSPTFNVVDLPPYDAAEEDCNLRSNSIQEGRNDEVI</sequence>
<dbReference type="OrthoDB" id="1935586at2759"/>
<dbReference type="PANTHER" id="PTHR35046:SF9">
    <property type="entry name" value="RNA-DIRECTED DNA POLYMERASE"/>
    <property type="match status" value="1"/>
</dbReference>
<reference evidence="2" key="1">
    <citation type="submission" date="2025-08" db="UniProtKB">
        <authorList>
            <consortium name="RefSeq"/>
        </authorList>
    </citation>
    <scope>IDENTIFICATION</scope>
    <source>
        <tissue evidence="2">Etiolated seedlings</tissue>
    </source>
</reference>
<proteinExistence type="predicted"/>
<keyword evidence="1" id="KW-1185">Reference proteome</keyword>
<evidence type="ECO:0000313" key="1">
    <source>
        <dbReference type="Proteomes" id="UP000087171"/>
    </source>
</evidence>
<dbReference type="STRING" id="3827.A0A1S3EHA6"/>
<organism evidence="1 2">
    <name type="scientific">Cicer arietinum</name>
    <name type="common">Chickpea</name>
    <name type="synonym">Garbanzo</name>
    <dbReference type="NCBI Taxonomy" id="3827"/>
    <lineage>
        <taxon>Eukaryota</taxon>
        <taxon>Viridiplantae</taxon>
        <taxon>Streptophyta</taxon>
        <taxon>Embryophyta</taxon>
        <taxon>Tracheophyta</taxon>
        <taxon>Spermatophyta</taxon>
        <taxon>Magnoliopsida</taxon>
        <taxon>eudicotyledons</taxon>
        <taxon>Gunneridae</taxon>
        <taxon>Pentapetalae</taxon>
        <taxon>rosids</taxon>
        <taxon>fabids</taxon>
        <taxon>Fabales</taxon>
        <taxon>Fabaceae</taxon>
        <taxon>Papilionoideae</taxon>
        <taxon>50 kb inversion clade</taxon>
        <taxon>NPAAA clade</taxon>
        <taxon>Hologalegina</taxon>
        <taxon>IRL clade</taxon>
        <taxon>Cicereae</taxon>
        <taxon>Cicer</taxon>
    </lineage>
</organism>
<dbReference type="Proteomes" id="UP000087171">
    <property type="component" value="Unplaced"/>
</dbReference>
<accession>A0A1S3EHA6</accession>
<dbReference type="AlphaFoldDB" id="A0A1S3EHA6"/>